<accession>A0A024TI76</accession>
<protein>
    <submittedName>
        <fullName evidence="1">Uncharacterized protein</fullName>
    </submittedName>
</protein>
<dbReference type="RefSeq" id="XP_008877567.1">
    <property type="nucleotide sequence ID" value="XM_008879345.1"/>
</dbReference>
<keyword evidence="3" id="KW-1185">Reference proteome</keyword>
<dbReference type="AlphaFoldDB" id="A0A024TI76"/>
<organism evidence="1">
    <name type="scientific">Aphanomyces invadans</name>
    <dbReference type="NCBI Taxonomy" id="157072"/>
    <lineage>
        <taxon>Eukaryota</taxon>
        <taxon>Sar</taxon>
        <taxon>Stramenopiles</taxon>
        <taxon>Oomycota</taxon>
        <taxon>Saprolegniomycetes</taxon>
        <taxon>Saprolegniales</taxon>
        <taxon>Verrucalvaceae</taxon>
        <taxon>Aphanomyces</taxon>
    </lineage>
</organism>
<dbReference type="EMBL" id="QUSY01001346">
    <property type="protein sequence ID" value="RHY25260.1"/>
    <property type="molecule type" value="Genomic_DNA"/>
</dbReference>
<name>A0A024TI76_9STRA</name>
<reference evidence="2 3" key="2">
    <citation type="submission" date="2018-08" db="EMBL/GenBank/DDBJ databases">
        <title>Aphanomyces genome sequencing and annotation.</title>
        <authorList>
            <person name="Minardi D."/>
            <person name="Oidtmann B."/>
            <person name="Van Der Giezen M."/>
            <person name="Studholme D.J."/>
        </authorList>
    </citation>
    <scope>NUCLEOTIDE SEQUENCE [LARGE SCALE GENOMIC DNA]</scope>
    <source>
        <strain evidence="2 3">NJM0002</strain>
    </source>
</reference>
<dbReference type="EMBL" id="KI913989">
    <property type="protein sequence ID" value="ETV93758.1"/>
    <property type="molecule type" value="Genomic_DNA"/>
</dbReference>
<sequence>MQPTQSSASLHPVDSLDLPKQLLAMTLTAVQVDDTATAPDDDVDDEWGWFEDLAIQDEDLLERFQCFHHHDLSHQSFE</sequence>
<dbReference type="VEuPathDB" id="FungiDB:H310_12324"/>
<evidence type="ECO:0000313" key="3">
    <source>
        <dbReference type="Proteomes" id="UP000285060"/>
    </source>
</evidence>
<reference evidence="1" key="1">
    <citation type="submission" date="2013-12" db="EMBL/GenBank/DDBJ databases">
        <title>The Genome Sequence of Aphanomyces invadans NJM9701.</title>
        <authorList>
            <consortium name="The Broad Institute Genomics Platform"/>
            <person name="Russ C."/>
            <person name="Tyler B."/>
            <person name="van West P."/>
            <person name="Dieguez-Uribeondo J."/>
            <person name="Young S.K."/>
            <person name="Zeng Q."/>
            <person name="Gargeya S."/>
            <person name="Fitzgerald M."/>
            <person name="Abouelleil A."/>
            <person name="Alvarado L."/>
            <person name="Chapman S.B."/>
            <person name="Gainer-Dewar J."/>
            <person name="Goldberg J."/>
            <person name="Griggs A."/>
            <person name="Gujja S."/>
            <person name="Hansen M."/>
            <person name="Howarth C."/>
            <person name="Imamovic A."/>
            <person name="Ireland A."/>
            <person name="Larimer J."/>
            <person name="McCowan C."/>
            <person name="Murphy C."/>
            <person name="Pearson M."/>
            <person name="Poon T.W."/>
            <person name="Priest M."/>
            <person name="Roberts A."/>
            <person name="Saif S."/>
            <person name="Shea T."/>
            <person name="Sykes S."/>
            <person name="Wortman J."/>
            <person name="Nusbaum C."/>
            <person name="Birren B."/>
        </authorList>
    </citation>
    <scope>NUCLEOTIDE SEQUENCE [LARGE SCALE GENOMIC DNA]</scope>
    <source>
        <strain evidence="1">NJM9701</strain>
    </source>
</reference>
<evidence type="ECO:0000313" key="1">
    <source>
        <dbReference type="EMBL" id="ETV93758.1"/>
    </source>
</evidence>
<proteinExistence type="predicted"/>
<evidence type="ECO:0000313" key="2">
    <source>
        <dbReference type="EMBL" id="RHY25260.1"/>
    </source>
</evidence>
<dbReference type="OrthoDB" id="10414933at2759"/>
<dbReference type="GeneID" id="20089374"/>
<dbReference type="Proteomes" id="UP000285060">
    <property type="component" value="Unassembled WGS sequence"/>
</dbReference>
<gene>
    <name evidence="2" type="ORF">DYB32_008426</name>
    <name evidence="1" type="ORF">H310_12324</name>
</gene>